<sequence>MDCEAVRAALSARLDGEDAPGEDDVVDAHLDACADCRGWFEKAVAVNRSLLMGPAAEPPGVDFAELSERILTTVEPQRRRRERAWRLVAGAARGVLIAFGLAYVVWGIGDLVAAGRLLGGAAGAAVEDPGAGYAVDAAALRLALAAGLFWAAWRPQVAAAMAPVYGAAAMFSAGFATRALVLGAADAADLVRLALMFATAGVLTVVWLGGYTPRAIAEAWRAAAGLPVAGVPPRPGAGPGR</sequence>
<dbReference type="AlphaFoldDB" id="A0A1L7CZ77"/>
<keyword evidence="1" id="KW-0472">Membrane</keyword>
<keyword evidence="1" id="KW-0812">Transmembrane</keyword>
<dbReference type="Pfam" id="PF13490">
    <property type="entry name" value="zf-HC2"/>
    <property type="match status" value="1"/>
</dbReference>
<evidence type="ECO:0000313" key="4">
    <source>
        <dbReference type="Proteomes" id="UP000185469"/>
    </source>
</evidence>
<feature type="transmembrane region" description="Helical" evidence="1">
    <location>
        <begin position="190"/>
        <end position="211"/>
    </location>
</feature>
<dbReference type="RefSeq" id="WP_075692713.1">
    <property type="nucleotide sequence ID" value="NZ_CP009248.1"/>
</dbReference>
<dbReference type="Proteomes" id="UP000185469">
    <property type="component" value="Chromosome"/>
</dbReference>
<dbReference type="OrthoDB" id="5197868at2"/>
<protein>
    <recommendedName>
        <fullName evidence="2">Putative zinc-finger domain-containing protein</fullName>
    </recommendedName>
</protein>
<evidence type="ECO:0000313" key="3">
    <source>
        <dbReference type="EMBL" id="APT91196.1"/>
    </source>
</evidence>
<keyword evidence="1" id="KW-1133">Transmembrane helix</keyword>
<evidence type="ECO:0000259" key="2">
    <source>
        <dbReference type="Pfam" id="PF13490"/>
    </source>
</evidence>
<dbReference type="STRING" id="1437874.CSPHI_09450"/>
<organism evidence="3 4">
    <name type="scientific">Corynebacterium sphenisci DSM 44792</name>
    <dbReference type="NCBI Taxonomy" id="1437874"/>
    <lineage>
        <taxon>Bacteria</taxon>
        <taxon>Bacillati</taxon>
        <taxon>Actinomycetota</taxon>
        <taxon>Actinomycetes</taxon>
        <taxon>Mycobacteriales</taxon>
        <taxon>Corynebacteriaceae</taxon>
        <taxon>Corynebacterium</taxon>
    </lineage>
</organism>
<feature type="transmembrane region" description="Helical" evidence="1">
    <location>
        <begin position="87"/>
        <end position="108"/>
    </location>
</feature>
<accession>A0A1L7CZ77</accession>
<evidence type="ECO:0000256" key="1">
    <source>
        <dbReference type="SAM" id="Phobius"/>
    </source>
</evidence>
<name>A0A1L7CZ77_9CORY</name>
<feature type="domain" description="Putative zinc-finger" evidence="2">
    <location>
        <begin position="3"/>
        <end position="37"/>
    </location>
</feature>
<proteinExistence type="predicted"/>
<feature type="transmembrane region" description="Helical" evidence="1">
    <location>
        <begin position="164"/>
        <end position="184"/>
    </location>
</feature>
<dbReference type="InterPro" id="IPR027383">
    <property type="entry name" value="Znf_put"/>
</dbReference>
<dbReference type="KEGG" id="csph:CSPHI_09450"/>
<reference evidence="3 4" key="1">
    <citation type="submission" date="2014-08" db="EMBL/GenBank/DDBJ databases">
        <title>Complete genome sequence of Corynebacterium sphenisci CECT 5990(T) (=DSM 44792(T)), isolated from healthy wild penguins.</title>
        <authorList>
            <person name="Ruckert C."/>
            <person name="Albersmeier A."/>
            <person name="Winkler A."/>
            <person name="Kalinowski J."/>
        </authorList>
    </citation>
    <scope>NUCLEOTIDE SEQUENCE [LARGE SCALE GENOMIC DNA]</scope>
    <source>
        <strain evidence="3 4">DSM 44792</strain>
    </source>
</reference>
<gene>
    <name evidence="3" type="ORF">CSPHI_09450</name>
</gene>
<dbReference type="EMBL" id="CP009248">
    <property type="protein sequence ID" value="APT91196.1"/>
    <property type="molecule type" value="Genomic_DNA"/>
</dbReference>
<feature type="transmembrane region" description="Helical" evidence="1">
    <location>
        <begin position="133"/>
        <end position="152"/>
    </location>
</feature>
<keyword evidence="4" id="KW-1185">Reference proteome</keyword>